<organism evidence="2 3">
    <name type="scientific">Perkinsus chesapeaki</name>
    <name type="common">Clam parasite</name>
    <name type="synonym">Perkinsus andrewsi</name>
    <dbReference type="NCBI Taxonomy" id="330153"/>
    <lineage>
        <taxon>Eukaryota</taxon>
        <taxon>Sar</taxon>
        <taxon>Alveolata</taxon>
        <taxon>Perkinsozoa</taxon>
        <taxon>Perkinsea</taxon>
        <taxon>Perkinsida</taxon>
        <taxon>Perkinsidae</taxon>
        <taxon>Perkinsus</taxon>
    </lineage>
</organism>
<keyword evidence="3" id="KW-1185">Reference proteome</keyword>
<evidence type="ECO:0000313" key="3">
    <source>
        <dbReference type="Proteomes" id="UP000591131"/>
    </source>
</evidence>
<feature type="region of interest" description="Disordered" evidence="1">
    <location>
        <begin position="336"/>
        <end position="382"/>
    </location>
</feature>
<dbReference type="OrthoDB" id="427900at2759"/>
<feature type="compositionally biased region" description="Low complexity" evidence="1">
    <location>
        <begin position="30"/>
        <end position="41"/>
    </location>
</feature>
<evidence type="ECO:0000256" key="1">
    <source>
        <dbReference type="SAM" id="MobiDB-lite"/>
    </source>
</evidence>
<comment type="caution">
    <text evidence="2">The sequence shown here is derived from an EMBL/GenBank/DDBJ whole genome shotgun (WGS) entry which is preliminary data.</text>
</comment>
<feature type="compositionally biased region" description="Polar residues" evidence="1">
    <location>
        <begin position="1"/>
        <end position="29"/>
    </location>
</feature>
<proteinExistence type="predicted"/>
<dbReference type="Proteomes" id="UP000591131">
    <property type="component" value="Unassembled WGS sequence"/>
</dbReference>
<sequence>MSFSGPTQIMHSSPLPTITKSFSMPTTARSSCSSLASMDSDSGNRQMHRGNKGRKRKCRRHHRDYEGTARRTFDCYSCIKRIKAHRPIYLRNDFTYCSRRCRERGVSELFSKFTCPGGLTAEELDNLSVRQLGILRSKAVEVCAAMAIQAITMSAMQRQETRERDPGDAARKYLNPADYLSAPPGNEDDDDQFDDDVEAAAVEAEAIAREKLEAQWQSRQATIVGAAQARARMMIRNLAQRLSSNALVSRAINTYSASREWGHEMTKNTSVGMLFSYLPELHAPALPRDDSEANLAARVELEQEAAIEESMYCPMGGSSCSSGMFMDSTLDSSGMFRDPESYHPPSKRGGGGMSGRAVSIIRLRDDDEPEASPPRRRGLGIF</sequence>
<dbReference type="EMBL" id="JAAPAO010000069">
    <property type="protein sequence ID" value="KAF4674131.1"/>
    <property type="molecule type" value="Genomic_DNA"/>
</dbReference>
<name>A0A7J6MT93_PERCH</name>
<protein>
    <submittedName>
        <fullName evidence="2">Uncharacterized protein</fullName>
    </submittedName>
</protein>
<accession>A0A7J6MT93</accession>
<reference evidence="2 3" key="1">
    <citation type="submission" date="2020-04" db="EMBL/GenBank/DDBJ databases">
        <title>Perkinsus chesapeaki whole genome sequence.</title>
        <authorList>
            <person name="Bogema D.R."/>
        </authorList>
    </citation>
    <scope>NUCLEOTIDE SEQUENCE [LARGE SCALE GENOMIC DNA]</scope>
    <source>
        <strain evidence="2">ATCC PRA-425</strain>
    </source>
</reference>
<gene>
    <name evidence="2" type="ORF">FOL47_009668</name>
</gene>
<feature type="compositionally biased region" description="Basic residues" evidence="1">
    <location>
        <begin position="46"/>
        <end position="62"/>
    </location>
</feature>
<dbReference type="AlphaFoldDB" id="A0A7J6MT93"/>
<evidence type="ECO:0000313" key="2">
    <source>
        <dbReference type="EMBL" id="KAF4674131.1"/>
    </source>
</evidence>
<feature type="region of interest" description="Disordered" evidence="1">
    <location>
        <begin position="1"/>
        <end position="63"/>
    </location>
</feature>